<proteinExistence type="predicted"/>
<organism evidence="1 2">
    <name type="scientific">Sphingosinicella soli</name>
    <dbReference type="NCBI Taxonomy" id="333708"/>
    <lineage>
        <taxon>Bacteria</taxon>
        <taxon>Pseudomonadati</taxon>
        <taxon>Pseudomonadota</taxon>
        <taxon>Alphaproteobacteria</taxon>
        <taxon>Sphingomonadales</taxon>
        <taxon>Sphingosinicellaceae</taxon>
        <taxon>Sphingosinicella</taxon>
    </lineage>
</organism>
<evidence type="ECO:0000313" key="1">
    <source>
        <dbReference type="EMBL" id="MBB4633933.1"/>
    </source>
</evidence>
<dbReference type="InterPro" id="IPR002763">
    <property type="entry name" value="DUF72"/>
</dbReference>
<keyword evidence="2" id="KW-1185">Reference proteome</keyword>
<dbReference type="SUPFAM" id="SSF117396">
    <property type="entry name" value="TM1631-like"/>
    <property type="match status" value="1"/>
</dbReference>
<name>A0A7W7B6A0_9SPHN</name>
<dbReference type="PANTHER" id="PTHR30348">
    <property type="entry name" value="UNCHARACTERIZED PROTEIN YECE"/>
    <property type="match status" value="1"/>
</dbReference>
<accession>A0A7W7B6A0</accession>
<evidence type="ECO:0000313" key="2">
    <source>
        <dbReference type="Proteomes" id="UP000566324"/>
    </source>
</evidence>
<comment type="caution">
    <text evidence="1">The sequence shown here is derived from an EMBL/GenBank/DDBJ whole genome shotgun (WGS) entry which is preliminary data.</text>
</comment>
<protein>
    <submittedName>
        <fullName evidence="1">Uncharacterized protein YecE (DUF72 family)</fullName>
    </submittedName>
</protein>
<gene>
    <name evidence="1" type="ORF">GGQ98_003591</name>
</gene>
<dbReference type="Pfam" id="PF01904">
    <property type="entry name" value="DUF72"/>
    <property type="match status" value="1"/>
</dbReference>
<dbReference type="Gene3D" id="3.20.20.410">
    <property type="entry name" value="Protein of unknown function UPF0759"/>
    <property type="match status" value="1"/>
</dbReference>
<dbReference type="InterPro" id="IPR036520">
    <property type="entry name" value="UPF0759_sf"/>
</dbReference>
<dbReference type="PANTHER" id="PTHR30348:SF4">
    <property type="entry name" value="DUF72 DOMAIN-CONTAINING PROTEIN"/>
    <property type="match status" value="1"/>
</dbReference>
<sequence>MAGGRIRVGIGGWTYAPWRGTFYPEGLPQTRELEHAAARLGAIEINGTFYSSFKPASFAKWAEAAPEGFVFTVKASRFTTVRKVLGDGAESVSKFLGQGLEALDDKLGPILWQFPHTKAFDAEDFAGFLKLLPEKLGSRPLRHALEVRHASFEDTAFVRLAKDAGTAIVYADKPGYPTIDEPTADFAYARLQRAEEDVATGYTDAALDDWAAKARGWASGGRDTFVFMINGAKVRAPAAAQALIARL</sequence>
<dbReference type="EMBL" id="JACHNZ010000071">
    <property type="protein sequence ID" value="MBB4633933.1"/>
    <property type="molecule type" value="Genomic_DNA"/>
</dbReference>
<dbReference type="RefSeq" id="WP_184071982.1">
    <property type="nucleotide sequence ID" value="NZ_JACHNZ010000071.1"/>
</dbReference>
<reference evidence="1 2" key="1">
    <citation type="submission" date="2020-08" db="EMBL/GenBank/DDBJ databases">
        <title>Genomic Encyclopedia of Type Strains, Phase IV (KMG-IV): sequencing the most valuable type-strain genomes for metagenomic binning, comparative biology and taxonomic classification.</title>
        <authorList>
            <person name="Goeker M."/>
        </authorList>
    </citation>
    <scope>NUCLEOTIDE SEQUENCE [LARGE SCALE GENOMIC DNA]</scope>
    <source>
        <strain evidence="1 2">DSM 17328</strain>
    </source>
</reference>
<dbReference type="AlphaFoldDB" id="A0A7W7B6A0"/>
<dbReference type="Proteomes" id="UP000566324">
    <property type="component" value="Unassembled WGS sequence"/>
</dbReference>